<evidence type="ECO:0000313" key="1">
    <source>
        <dbReference type="EMBL" id="VVD30541.1"/>
    </source>
</evidence>
<accession>A0A5Q4ZFW2</accession>
<dbReference type="Proteomes" id="UP000325811">
    <property type="component" value="Chromosome I"/>
</dbReference>
<dbReference type="EMBL" id="LR699553">
    <property type="protein sequence ID" value="VVD30541.1"/>
    <property type="molecule type" value="Genomic_DNA"/>
</dbReference>
<name>A0A5Q4ZFW2_9BURK</name>
<proteinExistence type="predicted"/>
<protein>
    <submittedName>
        <fullName evidence="1">Uncharacterized protein</fullName>
    </submittedName>
</protein>
<keyword evidence="2" id="KW-1185">Reference proteome</keyword>
<dbReference type="KEGG" id="pdio:PDMSB3_4091"/>
<sequence length="162" mass="18232">MFLFCQRGQSAREAGNRCLHNVQQLGEQFFATRDVCQRLHASLIHHLAFVGTSLDDQLVIGFAEVVDDLGSSNCIFRDAVDQGTSHLLCQRSKRGTFDSTTRQRVFQHAKVNLLLTRFRAQLGQIANRDSTILSQNHGLGFRDLRGNLSDDGLLAFFVEWHG</sequence>
<reference evidence="1 2" key="1">
    <citation type="submission" date="2019-08" db="EMBL/GenBank/DDBJ databases">
        <authorList>
            <person name="Herpell B J."/>
        </authorList>
    </citation>
    <scope>NUCLEOTIDE SEQUENCE [LARGE SCALE GENOMIC DNA]</scope>
    <source>
        <strain evidence="2">Msb3</strain>
    </source>
</reference>
<organism evidence="1 2">
    <name type="scientific">Paraburkholderia dioscoreae</name>
    <dbReference type="NCBI Taxonomy" id="2604047"/>
    <lineage>
        <taxon>Bacteria</taxon>
        <taxon>Pseudomonadati</taxon>
        <taxon>Pseudomonadota</taxon>
        <taxon>Betaproteobacteria</taxon>
        <taxon>Burkholderiales</taxon>
        <taxon>Burkholderiaceae</taxon>
        <taxon>Paraburkholderia</taxon>
    </lineage>
</organism>
<dbReference type="AlphaFoldDB" id="A0A5Q4ZFW2"/>
<evidence type="ECO:0000313" key="2">
    <source>
        <dbReference type="Proteomes" id="UP000325811"/>
    </source>
</evidence>
<gene>
    <name evidence="1" type="ORF">PDMSB3_4091</name>
</gene>